<comment type="caution">
    <text evidence="3">The sequence shown here is derived from an EMBL/GenBank/DDBJ whole genome shotgun (WGS) entry which is preliminary data.</text>
</comment>
<dbReference type="InterPro" id="IPR021421">
    <property type="entry name" value="DUF3071"/>
</dbReference>
<feature type="region of interest" description="Disordered" evidence="1">
    <location>
        <begin position="274"/>
        <end position="378"/>
    </location>
</feature>
<protein>
    <submittedName>
        <fullName evidence="3">DUF3071 domain-containing protein</fullName>
    </submittedName>
</protein>
<dbReference type="OrthoDB" id="5180791at2"/>
<evidence type="ECO:0000313" key="4">
    <source>
        <dbReference type="Proteomes" id="UP000298170"/>
    </source>
</evidence>
<dbReference type="InterPro" id="IPR047682">
    <property type="entry name" value="SepH-like"/>
</dbReference>
<evidence type="ECO:0000259" key="2">
    <source>
        <dbReference type="Pfam" id="PF11268"/>
    </source>
</evidence>
<feature type="compositionally biased region" description="Low complexity" evidence="1">
    <location>
        <begin position="309"/>
        <end position="329"/>
    </location>
</feature>
<feature type="domain" description="DUF3071" evidence="2">
    <location>
        <begin position="1"/>
        <end position="163"/>
    </location>
</feature>
<proteinExistence type="predicted"/>
<evidence type="ECO:0000256" key="1">
    <source>
        <dbReference type="SAM" id="MobiDB-lite"/>
    </source>
</evidence>
<dbReference type="EMBL" id="SOHJ01000002">
    <property type="protein sequence ID" value="TFD62821.1"/>
    <property type="molecule type" value="Genomic_DNA"/>
</dbReference>
<keyword evidence="4" id="KW-1185">Reference proteome</keyword>
<dbReference type="AlphaFoldDB" id="A0A4V3IT06"/>
<name>A0A4V3IT06_9MICO</name>
<gene>
    <name evidence="3" type="ORF">E3T39_02535</name>
</gene>
<dbReference type="RefSeq" id="WP_134513164.1">
    <property type="nucleotide sequence ID" value="NZ_SOHJ01000002.1"/>
</dbReference>
<organism evidence="3 4">
    <name type="scientific">Cryobacterium suzukii</name>
    <dbReference type="NCBI Taxonomy" id="1259198"/>
    <lineage>
        <taxon>Bacteria</taxon>
        <taxon>Bacillati</taxon>
        <taxon>Actinomycetota</taxon>
        <taxon>Actinomycetes</taxon>
        <taxon>Micrococcales</taxon>
        <taxon>Microbacteriaceae</taxon>
        <taxon>Cryobacterium</taxon>
    </lineage>
</organism>
<dbReference type="Proteomes" id="UP000298170">
    <property type="component" value="Unassembled WGS sequence"/>
</dbReference>
<dbReference type="Pfam" id="PF11268">
    <property type="entry name" value="DUF3071"/>
    <property type="match status" value="1"/>
</dbReference>
<evidence type="ECO:0000313" key="3">
    <source>
        <dbReference type="EMBL" id="TFD62821.1"/>
    </source>
</evidence>
<reference evidence="3 4" key="1">
    <citation type="submission" date="2019-03" db="EMBL/GenBank/DDBJ databases">
        <title>Genomics of glacier-inhabiting Cryobacterium strains.</title>
        <authorList>
            <person name="Liu Q."/>
            <person name="Xin Y.-H."/>
        </authorList>
    </citation>
    <scope>NUCLEOTIDE SEQUENCE [LARGE SCALE GENOMIC DNA]</scope>
    <source>
        <strain evidence="3 4">Sr39</strain>
    </source>
</reference>
<accession>A0A4V3IT06</accession>
<dbReference type="NCBIfam" id="NF040712">
    <property type="entry name" value="SepH"/>
    <property type="match status" value="1"/>
</dbReference>
<sequence>MQELKVIGVENGALLAASEDGDRYRIAIDEVLQSRLRQTQTERANAPKLSPREVQAHIRSGMSAEDVAAVTGASLEYVRRFEGPVVAEREYIVSSALSVPVHTAIDPDPIDENVNFGSVIRERLASLGATGERWASWKEPGGGWIVKLSFTADEIDHDARWGFEPKKNSLSPVGSEAVALSQQGELKGSLIPRLRAVGSETSAADVSRFDSNAFNFKESLADEILNDTSPNLEAVPHSRSLSRDDAVSKAAIKRAAEPASNMSETADLLESLRRRRGEREAASSGDASAAKPMASASVPAPTQSLRPRSATPTDATATDESSAAPATTPEPTGNAWANQAARAQERTNHGRTAPKRGRASMPSWDEIVFGARTDDDLG</sequence>